<dbReference type="EMBL" id="DAKRPA010000276">
    <property type="protein sequence ID" value="DAZ94007.1"/>
    <property type="molecule type" value="Genomic_DNA"/>
</dbReference>
<dbReference type="SUPFAM" id="SSF56219">
    <property type="entry name" value="DNase I-like"/>
    <property type="match status" value="1"/>
</dbReference>
<dbReference type="AlphaFoldDB" id="A0AAV2YH99"/>
<comment type="caution">
    <text evidence="1">The sequence shown here is derived from an EMBL/GenBank/DDBJ whole genome shotgun (WGS) entry which is preliminary data.</text>
</comment>
<accession>A0AAV2YH99</accession>
<dbReference type="Proteomes" id="UP001146120">
    <property type="component" value="Unassembled WGS sequence"/>
</dbReference>
<dbReference type="InterPro" id="IPR036691">
    <property type="entry name" value="Endo/exonu/phosph_ase_sf"/>
</dbReference>
<name>A0AAV2YH99_9STRA</name>
<organism evidence="1 2">
    <name type="scientific">Lagenidium giganteum</name>
    <dbReference type="NCBI Taxonomy" id="4803"/>
    <lineage>
        <taxon>Eukaryota</taxon>
        <taxon>Sar</taxon>
        <taxon>Stramenopiles</taxon>
        <taxon>Oomycota</taxon>
        <taxon>Peronosporomycetes</taxon>
        <taxon>Pythiales</taxon>
        <taxon>Pythiaceae</taxon>
    </lineage>
</organism>
<reference evidence="1" key="1">
    <citation type="submission" date="2022-11" db="EMBL/GenBank/DDBJ databases">
        <authorList>
            <person name="Morgan W.R."/>
            <person name="Tartar A."/>
        </authorList>
    </citation>
    <scope>NUCLEOTIDE SEQUENCE</scope>
    <source>
        <strain evidence="1">ARSEF 373</strain>
    </source>
</reference>
<keyword evidence="2" id="KW-1185">Reference proteome</keyword>
<evidence type="ECO:0000313" key="2">
    <source>
        <dbReference type="Proteomes" id="UP001146120"/>
    </source>
</evidence>
<reference evidence="1" key="2">
    <citation type="journal article" date="2023" name="Microbiol Resour">
        <title>Decontamination and Annotation of the Draft Genome Sequence of the Oomycete Lagenidium giganteum ARSEF 373.</title>
        <authorList>
            <person name="Morgan W.R."/>
            <person name="Tartar A."/>
        </authorList>
    </citation>
    <scope>NUCLEOTIDE SEQUENCE</scope>
    <source>
        <strain evidence="1">ARSEF 373</strain>
    </source>
</reference>
<evidence type="ECO:0008006" key="3">
    <source>
        <dbReference type="Google" id="ProtNLM"/>
    </source>
</evidence>
<dbReference type="Gene3D" id="3.60.10.10">
    <property type="entry name" value="Endonuclease/exonuclease/phosphatase"/>
    <property type="match status" value="1"/>
</dbReference>
<sequence>TRREEEERAAQYARAWGLVDTTSHKWSHWTSNHHPAAGVAILINPNSAISTVEPWEREQWTPYWMAVTCTFLDVSWLLVNVYCPSTRADKSAFYQHLQSLQLPEGPILTGGDFNACAHDYDRRHGLTSAITCPDLIRWEKCWDIGDGLCWELNEETNDDSRAEFAAQRRTYHYSVDGQLRSARLDRWYTSVHHAAWVNEIVTLEHHPTISAFAWSCSILTGAPQQNEHGTHTLTRSPFIRDLQTAAVAEFLVQATPSILAITDKQEIIDAWETIKVAARTLCFKVAAQGRRRQRQSYMQRLKQLERRYREAVCFALRQQDEAGTVQGITKRMAALALVEPGSLSSGNERGI</sequence>
<feature type="non-terminal residue" evidence="1">
    <location>
        <position position="1"/>
    </location>
</feature>
<evidence type="ECO:0000313" key="1">
    <source>
        <dbReference type="EMBL" id="DAZ94007.1"/>
    </source>
</evidence>
<gene>
    <name evidence="1" type="ORF">N0F65_007251</name>
</gene>
<protein>
    <recommendedName>
        <fullName evidence="3">Reverse transcriptase</fullName>
    </recommendedName>
</protein>
<proteinExistence type="predicted"/>